<keyword evidence="6 12" id="KW-0479">Metal-binding</keyword>
<dbReference type="PRINTS" id="PR00385">
    <property type="entry name" value="P450"/>
</dbReference>
<dbReference type="GO" id="GO:0004497">
    <property type="term" value="F:monooxygenase activity"/>
    <property type="evidence" value="ECO:0007669"/>
    <property type="project" value="UniProtKB-KW"/>
</dbReference>
<comment type="cofactor">
    <cofactor evidence="1 12">
        <name>heme</name>
        <dbReference type="ChEBI" id="CHEBI:30413"/>
    </cofactor>
</comment>
<dbReference type="GO" id="GO:0016020">
    <property type="term" value="C:membrane"/>
    <property type="evidence" value="ECO:0007669"/>
    <property type="project" value="UniProtKB-SubCell"/>
</dbReference>
<evidence type="ECO:0000256" key="12">
    <source>
        <dbReference type="PIRSR" id="PIRSR602401-1"/>
    </source>
</evidence>
<dbReference type="Gene3D" id="1.10.630.10">
    <property type="entry name" value="Cytochrome P450"/>
    <property type="match status" value="1"/>
</dbReference>
<dbReference type="GO" id="GO:0020037">
    <property type="term" value="F:heme binding"/>
    <property type="evidence" value="ECO:0007669"/>
    <property type="project" value="InterPro"/>
</dbReference>
<evidence type="ECO:0000313" key="14">
    <source>
        <dbReference type="EMBL" id="KHG30670.1"/>
    </source>
</evidence>
<keyword evidence="10 13" id="KW-0503">Monooxygenase</keyword>
<dbReference type="SUPFAM" id="SSF48264">
    <property type="entry name" value="Cytochrome P450"/>
    <property type="match status" value="1"/>
</dbReference>
<dbReference type="PRINTS" id="PR00463">
    <property type="entry name" value="EP450I"/>
</dbReference>
<dbReference type="AlphaFoldDB" id="A0A0B0Q014"/>
<evidence type="ECO:0000256" key="11">
    <source>
        <dbReference type="ARBA" id="ARBA00023136"/>
    </source>
</evidence>
<keyword evidence="7" id="KW-1133">Transmembrane helix</keyword>
<dbReference type="Proteomes" id="UP000032142">
    <property type="component" value="Unassembled WGS sequence"/>
</dbReference>
<sequence length="513" mass="57954">MEQLFINILLTTLLLVSFSLLSSLFNAMIFSPKRLRSKLEKQGVTGPPHSLLLGNLWEMMSTKFKSSKTPKQQQQITSHNCAAIVFPYLVKWRRQYGPTFVFSLGNLQILHMNHPNALKELSTSTSLLFGRPSHHHYDAILGQGIIASSGHVWAHQRKILAPEFFMDKVKGMMKLMEESAFLVASALNEEIEKGGGVAELKIDDYTRSFAGDVILRACFGSNYAQGKQIFLKLRDLQAILAQVLLLQWIPGIRYLPTKSNMGMWRLEKEIQALILKVVKERKQTKSHPDKDLLQIIIESAERSDLGQDTNSFVVDNCKNIYFAGYETTAVSAAWTLMLLALYPEWQHKVRAEILQTCRGPVPDADMLRNMKTLTMVINESLRLYSPAVFVPREALGDMKFGGINIPKGVGVWIALVTLHQDPDLWGPDADKFIPERFANGISSACKVPYAYMPFGAGPHTCLGQHFAMMELKIFLTHMLSNFTFTLSPKYRHSPFMNLVVEPEFGIDLFVTRL</sequence>
<keyword evidence="11" id="KW-0472">Membrane</keyword>
<dbReference type="PROSITE" id="PS00086">
    <property type="entry name" value="CYTOCHROME_P450"/>
    <property type="match status" value="1"/>
</dbReference>
<comment type="similarity">
    <text evidence="3 13">Belongs to the cytochrome P450 family.</text>
</comment>
<dbReference type="EMBL" id="KN459143">
    <property type="protein sequence ID" value="KHG30670.1"/>
    <property type="molecule type" value="Genomic_DNA"/>
</dbReference>
<comment type="subcellular location">
    <subcellularLocation>
        <location evidence="2">Membrane</location>
        <topology evidence="2">Single-pass membrane protein</topology>
    </subcellularLocation>
</comment>
<evidence type="ECO:0000256" key="10">
    <source>
        <dbReference type="ARBA" id="ARBA00023033"/>
    </source>
</evidence>
<gene>
    <name evidence="14" type="ORF">F383_15553</name>
</gene>
<evidence type="ECO:0000256" key="1">
    <source>
        <dbReference type="ARBA" id="ARBA00001971"/>
    </source>
</evidence>
<dbReference type="PANTHER" id="PTHR24282">
    <property type="entry name" value="CYTOCHROME P450 FAMILY MEMBER"/>
    <property type="match status" value="1"/>
</dbReference>
<evidence type="ECO:0000256" key="8">
    <source>
        <dbReference type="ARBA" id="ARBA00023002"/>
    </source>
</evidence>
<evidence type="ECO:0000256" key="5">
    <source>
        <dbReference type="ARBA" id="ARBA00022692"/>
    </source>
</evidence>
<keyword evidence="15" id="KW-1185">Reference proteome</keyword>
<name>A0A0B0Q014_GOSAR</name>
<keyword evidence="5" id="KW-0812">Transmembrane</keyword>
<evidence type="ECO:0000256" key="7">
    <source>
        <dbReference type="ARBA" id="ARBA00022989"/>
    </source>
</evidence>
<dbReference type="GO" id="GO:0016705">
    <property type="term" value="F:oxidoreductase activity, acting on paired donors, with incorporation or reduction of molecular oxygen"/>
    <property type="evidence" value="ECO:0007669"/>
    <property type="project" value="InterPro"/>
</dbReference>
<feature type="binding site" description="axial binding residue" evidence="12">
    <location>
        <position position="461"/>
    </location>
    <ligand>
        <name>heme</name>
        <dbReference type="ChEBI" id="CHEBI:30413"/>
    </ligand>
    <ligandPart>
        <name>Fe</name>
        <dbReference type="ChEBI" id="CHEBI:18248"/>
    </ligandPart>
</feature>
<dbReference type="InterPro" id="IPR036396">
    <property type="entry name" value="Cyt_P450_sf"/>
</dbReference>
<organism evidence="14 15">
    <name type="scientific">Gossypium arboreum</name>
    <name type="common">Tree cotton</name>
    <name type="synonym">Gossypium nanking</name>
    <dbReference type="NCBI Taxonomy" id="29729"/>
    <lineage>
        <taxon>Eukaryota</taxon>
        <taxon>Viridiplantae</taxon>
        <taxon>Streptophyta</taxon>
        <taxon>Embryophyta</taxon>
        <taxon>Tracheophyta</taxon>
        <taxon>Spermatophyta</taxon>
        <taxon>Magnoliopsida</taxon>
        <taxon>eudicotyledons</taxon>
        <taxon>Gunneridae</taxon>
        <taxon>Pentapetalae</taxon>
        <taxon>rosids</taxon>
        <taxon>malvids</taxon>
        <taxon>Malvales</taxon>
        <taxon>Malvaceae</taxon>
        <taxon>Malvoideae</taxon>
        <taxon>Gossypium</taxon>
    </lineage>
</organism>
<evidence type="ECO:0000256" key="4">
    <source>
        <dbReference type="ARBA" id="ARBA00022617"/>
    </source>
</evidence>
<keyword evidence="8 13" id="KW-0560">Oxidoreductase</keyword>
<dbReference type="InterPro" id="IPR050665">
    <property type="entry name" value="Cytochrome_P450_Monooxygen"/>
</dbReference>
<protein>
    <submittedName>
        <fullName evidence="14">Cytochrome P450 protein</fullName>
    </submittedName>
</protein>
<proteinExistence type="inferred from homology"/>
<dbReference type="InterPro" id="IPR002401">
    <property type="entry name" value="Cyt_P450_E_grp-I"/>
</dbReference>
<evidence type="ECO:0000313" key="15">
    <source>
        <dbReference type="Proteomes" id="UP000032142"/>
    </source>
</evidence>
<evidence type="ECO:0000256" key="2">
    <source>
        <dbReference type="ARBA" id="ARBA00004167"/>
    </source>
</evidence>
<keyword evidence="4 12" id="KW-0349">Heme</keyword>
<evidence type="ECO:0000256" key="13">
    <source>
        <dbReference type="RuleBase" id="RU000461"/>
    </source>
</evidence>
<accession>A0A0B0Q014</accession>
<dbReference type="Pfam" id="PF00067">
    <property type="entry name" value="p450"/>
    <property type="match status" value="1"/>
</dbReference>
<dbReference type="InterPro" id="IPR001128">
    <property type="entry name" value="Cyt_P450"/>
</dbReference>
<dbReference type="GO" id="GO:0005506">
    <property type="term" value="F:iron ion binding"/>
    <property type="evidence" value="ECO:0007669"/>
    <property type="project" value="InterPro"/>
</dbReference>
<dbReference type="PANTHER" id="PTHR24282:SF252">
    <property type="entry name" value="CYTOCHROME P450"/>
    <property type="match status" value="1"/>
</dbReference>
<dbReference type="InterPro" id="IPR017972">
    <property type="entry name" value="Cyt_P450_CS"/>
</dbReference>
<evidence type="ECO:0000256" key="9">
    <source>
        <dbReference type="ARBA" id="ARBA00023004"/>
    </source>
</evidence>
<keyword evidence="9 12" id="KW-0408">Iron</keyword>
<evidence type="ECO:0000256" key="6">
    <source>
        <dbReference type="ARBA" id="ARBA00022723"/>
    </source>
</evidence>
<evidence type="ECO:0000256" key="3">
    <source>
        <dbReference type="ARBA" id="ARBA00010617"/>
    </source>
</evidence>
<reference evidence="15" key="1">
    <citation type="submission" date="2014-09" db="EMBL/GenBank/DDBJ databases">
        <authorList>
            <person name="Mudge J."/>
            <person name="Ramaraj T."/>
            <person name="Lindquist I.E."/>
            <person name="Bharti A.K."/>
            <person name="Sundararajan A."/>
            <person name="Cameron C.T."/>
            <person name="Woodward J.E."/>
            <person name="May G.D."/>
            <person name="Brubaker C."/>
            <person name="Broadhvest J."/>
            <person name="Wilkins T.A."/>
        </authorList>
    </citation>
    <scope>NUCLEOTIDE SEQUENCE</scope>
    <source>
        <strain evidence="15">cv. AKA8401</strain>
    </source>
</reference>